<sequence>MIKDKGKRTSGIVVLMLVLGLLAGCGGNNVNSGSPDTNSPSAQNTEQPSQETVEVTLITWESAAMNEKIMASMKKFEEENPEIRVKLIPTPLDNYGVKINGMITAKQAPDIFMTGNDMLLDNGAKGLLFDWTAHAAADQEFMDGFYSGVVDSWHLDNKLIGLPGLLNTYSIFYNKKAFRDAGLPEPKIGWTYDEFFAAMKELSGKQGGSQQFGYYASPDPFHMSLYSVSAGGAPFADAIVNPAKVAISPQFIEGVEKYKAAIGNGYMNPPTYDLSNVMSSFKEGKVPMTLQGQWVADDLIRTAPQDLEWGVVPMPVVSSQSEIYDAVGWCSPATIKNPDAVWKVLKYLDSKMYEEVLPQTPVAPAAYKASAAKYFDALKTAGHPEVGETIDHILKSQSIQPVRFLTSWAGKAYPFIEASWKKVLMDKAPVSDLNVMAEKINKVIAAGQ</sequence>
<reference evidence="2 3" key="1">
    <citation type="submission" date="2018-07" db="EMBL/GenBank/DDBJ databases">
        <title>Genomic Encyclopedia of Type Strains, Phase III (KMG-III): the genomes of soil and plant-associated and newly described type strains.</title>
        <authorList>
            <person name="Whitman W."/>
        </authorList>
    </citation>
    <scope>NUCLEOTIDE SEQUENCE [LARGE SCALE GENOMIC DNA]</scope>
    <source>
        <strain evidence="2 3">CECT 7506</strain>
    </source>
</reference>
<evidence type="ECO:0000313" key="3">
    <source>
        <dbReference type="Proteomes" id="UP000252415"/>
    </source>
</evidence>
<dbReference type="SUPFAM" id="SSF53850">
    <property type="entry name" value="Periplasmic binding protein-like II"/>
    <property type="match status" value="1"/>
</dbReference>
<dbReference type="PROSITE" id="PS51257">
    <property type="entry name" value="PROKAR_LIPOPROTEIN"/>
    <property type="match status" value="1"/>
</dbReference>
<organism evidence="2 3">
    <name type="scientific">Paenibacillus prosopidis</name>
    <dbReference type="NCBI Taxonomy" id="630520"/>
    <lineage>
        <taxon>Bacteria</taxon>
        <taxon>Bacillati</taxon>
        <taxon>Bacillota</taxon>
        <taxon>Bacilli</taxon>
        <taxon>Bacillales</taxon>
        <taxon>Paenibacillaceae</taxon>
        <taxon>Paenibacillus</taxon>
    </lineage>
</organism>
<dbReference type="InterPro" id="IPR006059">
    <property type="entry name" value="SBP"/>
</dbReference>
<feature type="compositionally biased region" description="Polar residues" evidence="1">
    <location>
        <begin position="32"/>
        <end position="51"/>
    </location>
</feature>
<comment type="caution">
    <text evidence="2">The sequence shown here is derived from an EMBL/GenBank/DDBJ whole genome shotgun (WGS) entry which is preliminary data.</text>
</comment>
<dbReference type="Pfam" id="PF01547">
    <property type="entry name" value="SBP_bac_1"/>
    <property type="match status" value="1"/>
</dbReference>
<gene>
    <name evidence="2" type="ORF">DFP97_10973</name>
</gene>
<evidence type="ECO:0000256" key="1">
    <source>
        <dbReference type="SAM" id="MobiDB-lite"/>
    </source>
</evidence>
<protein>
    <submittedName>
        <fullName evidence="2">ABC-type glycerol-3-phosphate transport system substrate-binding protein</fullName>
    </submittedName>
</protein>
<dbReference type="Gene3D" id="3.40.190.10">
    <property type="entry name" value="Periplasmic binding protein-like II"/>
    <property type="match status" value="1"/>
</dbReference>
<dbReference type="InterPro" id="IPR050490">
    <property type="entry name" value="Bact_solute-bd_prot1"/>
</dbReference>
<proteinExistence type="predicted"/>
<dbReference type="PANTHER" id="PTHR43649">
    <property type="entry name" value="ARABINOSE-BINDING PROTEIN-RELATED"/>
    <property type="match status" value="1"/>
</dbReference>
<dbReference type="OrthoDB" id="9795467at2"/>
<dbReference type="PANTHER" id="PTHR43649:SF12">
    <property type="entry name" value="DIACETYLCHITOBIOSE BINDING PROTEIN DASA"/>
    <property type="match status" value="1"/>
</dbReference>
<dbReference type="Proteomes" id="UP000252415">
    <property type="component" value="Unassembled WGS sequence"/>
</dbReference>
<dbReference type="AlphaFoldDB" id="A0A368VW95"/>
<feature type="region of interest" description="Disordered" evidence="1">
    <location>
        <begin position="30"/>
        <end position="51"/>
    </location>
</feature>
<evidence type="ECO:0000313" key="2">
    <source>
        <dbReference type="EMBL" id="RCW46431.1"/>
    </source>
</evidence>
<name>A0A368VW95_9BACL</name>
<dbReference type="EMBL" id="QPJD01000009">
    <property type="protein sequence ID" value="RCW46431.1"/>
    <property type="molecule type" value="Genomic_DNA"/>
</dbReference>
<keyword evidence="3" id="KW-1185">Reference proteome</keyword>
<accession>A0A368VW95</accession>
<dbReference type="RefSeq" id="WP_114381083.1">
    <property type="nucleotide sequence ID" value="NZ_QPJD01000009.1"/>
</dbReference>